<sequence>MKRLIINLINISDFSVIDAQLRRRDTNSNGKLKDPWILGMTRSTLVIVNRGPKDDLSLQYHLLPLEGVRLFACCVHYKKLIVYTATNDMYQLILTPQDLSHQQVAEDWEQWARAASYLQRSTVDIKESRGVREFFKIDSKDNDPFRSFSLEKMDIYPFDQNIFQNWLQKTEENETSDSKTEKPNKHKTISASKDQN</sequence>
<name>A0AAV2AEP5_9ARAC</name>
<dbReference type="Proteomes" id="UP001497382">
    <property type="component" value="Unassembled WGS sequence"/>
</dbReference>
<proteinExistence type="predicted"/>
<evidence type="ECO:0000313" key="2">
    <source>
        <dbReference type="EMBL" id="CAL1282066.1"/>
    </source>
</evidence>
<comment type="caution">
    <text evidence="2">The sequence shown here is derived from an EMBL/GenBank/DDBJ whole genome shotgun (WGS) entry which is preliminary data.</text>
</comment>
<keyword evidence="3" id="KW-1185">Reference proteome</keyword>
<evidence type="ECO:0000256" key="1">
    <source>
        <dbReference type="SAM" id="MobiDB-lite"/>
    </source>
</evidence>
<feature type="region of interest" description="Disordered" evidence="1">
    <location>
        <begin position="170"/>
        <end position="196"/>
    </location>
</feature>
<accession>A0AAV2AEP5</accession>
<gene>
    <name evidence="2" type="ORF">LARSCL_LOCUS11941</name>
</gene>
<dbReference type="EMBL" id="CAXIEN010000153">
    <property type="protein sequence ID" value="CAL1282066.1"/>
    <property type="molecule type" value="Genomic_DNA"/>
</dbReference>
<organism evidence="2 3">
    <name type="scientific">Larinioides sclopetarius</name>
    <dbReference type="NCBI Taxonomy" id="280406"/>
    <lineage>
        <taxon>Eukaryota</taxon>
        <taxon>Metazoa</taxon>
        <taxon>Ecdysozoa</taxon>
        <taxon>Arthropoda</taxon>
        <taxon>Chelicerata</taxon>
        <taxon>Arachnida</taxon>
        <taxon>Araneae</taxon>
        <taxon>Araneomorphae</taxon>
        <taxon>Entelegynae</taxon>
        <taxon>Araneoidea</taxon>
        <taxon>Araneidae</taxon>
        <taxon>Larinioides</taxon>
    </lineage>
</organism>
<protein>
    <submittedName>
        <fullName evidence="2">Uncharacterized protein</fullName>
    </submittedName>
</protein>
<feature type="compositionally biased region" description="Basic and acidic residues" evidence="1">
    <location>
        <begin position="170"/>
        <end position="183"/>
    </location>
</feature>
<evidence type="ECO:0000313" key="3">
    <source>
        <dbReference type="Proteomes" id="UP001497382"/>
    </source>
</evidence>
<dbReference type="AlphaFoldDB" id="A0AAV2AEP5"/>
<reference evidence="2 3" key="1">
    <citation type="submission" date="2024-04" db="EMBL/GenBank/DDBJ databases">
        <authorList>
            <person name="Rising A."/>
            <person name="Reimegard J."/>
            <person name="Sonavane S."/>
            <person name="Akerstrom W."/>
            <person name="Nylinder S."/>
            <person name="Hedman E."/>
            <person name="Kallberg Y."/>
        </authorList>
    </citation>
    <scope>NUCLEOTIDE SEQUENCE [LARGE SCALE GENOMIC DNA]</scope>
</reference>